<evidence type="ECO:0000313" key="11">
    <source>
        <dbReference type="Proteomes" id="UP001556040"/>
    </source>
</evidence>
<evidence type="ECO:0000256" key="6">
    <source>
        <dbReference type="ARBA" id="ARBA00022989"/>
    </source>
</evidence>
<dbReference type="Proteomes" id="UP001556040">
    <property type="component" value="Unassembled WGS sequence"/>
</dbReference>
<sequence length="112" mass="12243">MNDNTIHHSLPNLILSPHIIQINHHPLHTRWTSFIILFLLGAYRGGTELAMIVAVTMVLVVMLVSLIGMSLPFILNKLKMDPAAASAPLITSIADICGVLIYFSVATWVLGL</sequence>
<organism evidence="10 11">
    <name type="scientific">Jeotgalibacillus marinus</name>
    <dbReference type="NCBI Taxonomy" id="86667"/>
    <lineage>
        <taxon>Bacteria</taxon>
        <taxon>Bacillati</taxon>
        <taxon>Bacillota</taxon>
        <taxon>Bacilli</taxon>
        <taxon>Bacillales</taxon>
        <taxon>Caryophanaceae</taxon>
        <taxon>Jeotgalibacillus</taxon>
    </lineage>
</organism>
<dbReference type="PANTHER" id="PTHR41394:SF8">
    <property type="entry name" value="MAGNESIUM TRANSPORTER MGTE"/>
    <property type="match status" value="1"/>
</dbReference>
<dbReference type="SUPFAM" id="SSF161093">
    <property type="entry name" value="MgtE membrane domain-like"/>
    <property type="match status" value="1"/>
</dbReference>
<evidence type="ECO:0000256" key="1">
    <source>
        <dbReference type="ARBA" id="ARBA00004141"/>
    </source>
</evidence>
<evidence type="ECO:0000256" key="5">
    <source>
        <dbReference type="ARBA" id="ARBA00022842"/>
    </source>
</evidence>
<comment type="similarity">
    <text evidence="2">Belongs to the SLC41A transporter family.</text>
</comment>
<dbReference type="Gene3D" id="1.10.357.20">
    <property type="entry name" value="SLC41 divalent cation transporters, integral membrane domain"/>
    <property type="match status" value="1"/>
</dbReference>
<accession>A0ABV3Q7K6</accession>
<dbReference type="InterPro" id="IPR036739">
    <property type="entry name" value="SLC41_membr_dom_sf"/>
</dbReference>
<evidence type="ECO:0000256" key="8">
    <source>
        <dbReference type="SAM" id="Phobius"/>
    </source>
</evidence>
<protein>
    <submittedName>
        <fullName evidence="10">Magnesium transporter</fullName>
    </submittedName>
</protein>
<evidence type="ECO:0000313" key="10">
    <source>
        <dbReference type="EMBL" id="MEW9503317.1"/>
    </source>
</evidence>
<keyword evidence="5" id="KW-0460">Magnesium</keyword>
<feature type="transmembrane region" description="Helical" evidence="8">
    <location>
        <begin position="87"/>
        <end position="110"/>
    </location>
</feature>
<evidence type="ECO:0000256" key="3">
    <source>
        <dbReference type="ARBA" id="ARBA00022448"/>
    </source>
</evidence>
<proteinExistence type="inferred from homology"/>
<keyword evidence="7 8" id="KW-0472">Membrane</keyword>
<keyword evidence="11" id="KW-1185">Reference proteome</keyword>
<feature type="transmembrane region" description="Helical" evidence="8">
    <location>
        <begin position="49"/>
        <end position="75"/>
    </location>
</feature>
<evidence type="ECO:0000256" key="7">
    <source>
        <dbReference type="ARBA" id="ARBA00023136"/>
    </source>
</evidence>
<dbReference type="PANTHER" id="PTHR41394">
    <property type="entry name" value="MAGNESIUM TRANSPORTER MGTE"/>
    <property type="match status" value="1"/>
</dbReference>
<dbReference type="Pfam" id="PF01769">
    <property type="entry name" value="MgtE"/>
    <property type="match status" value="1"/>
</dbReference>
<dbReference type="EMBL" id="JBFMIA010000032">
    <property type="protein sequence ID" value="MEW9503317.1"/>
    <property type="molecule type" value="Genomic_DNA"/>
</dbReference>
<name>A0ABV3Q7K6_9BACL</name>
<feature type="domain" description="SLC41A/MgtE integral membrane" evidence="9">
    <location>
        <begin position="34"/>
        <end position="105"/>
    </location>
</feature>
<keyword evidence="6 8" id="KW-1133">Transmembrane helix</keyword>
<keyword evidence="3" id="KW-0813">Transport</keyword>
<comment type="subcellular location">
    <subcellularLocation>
        <location evidence="1">Membrane</location>
        <topology evidence="1">Multi-pass membrane protein</topology>
    </subcellularLocation>
</comment>
<reference evidence="10 11" key="1">
    <citation type="journal article" date="1979" name="Int. J. Syst. Evol. Microbiol.">
        <title>Bacillus globisporus subsp. marinus subsp. nov.</title>
        <authorList>
            <person name="Liu H."/>
        </authorList>
    </citation>
    <scope>NUCLEOTIDE SEQUENCE [LARGE SCALE GENOMIC DNA]</scope>
    <source>
        <strain evidence="10 11">DSM 1297</strain>
    </source>
</reference>
<gene>
    <name evidence="10" type="ORF">AB1471_16215</name>
</gene>
<keyword evidence="4 8" id="KW-0812">Transmembrane</keyword>
<evidence type="ECO:0000256" key="4">
    <source>
        <dbReference type="ARBA" id="ARBA00022692"/>
    </source>
</evidence>
<evidence type="ECO:0000256" key="2">
    <source>
        <dbReference type="ARBA" id="ARBA00009749"/>
    </source>
</evidence>
<evidence type="ECO:0000259" key="9">
    <source>
        <dbReference type="Pfam" id="PF01769"/>
    </source>
</evidence>
<comment type="caution">
    <text evidence="10">The sequence shown here is derived from an EMBL/GenBank/DDBJ whole genome shotgun (WGS) entry which is preliminary data.</text>
</comment>
<dbReference type="RefSeq" id="WP_367780806.1">
    <property type="nucleotide sequence ID" value="NZ_JBFMIA010000032.1"/>
</dbReference>
<dbReference type="InterPro" id="IPR006667">
    <property type="entry name" value="SLC41_membr_dom"/>
</dbReference>